<comment type="caution">
    <text evidence="2">The sequence shown here is derived from an EMBL/GenBank/DDBJ whole genome shotgun (WGS) entry which is preliminary data.</text>
</comment>
<dbReference type="STRING" id="546271.Selsp_1697"/>
<dbReference type="Proteomes" id="UP000003505">
    <property type="component" value="Unassembled WGS sequence"/>
</dbReference>
<sequence>MDAMELSGVEAIQARISEIQRRFGIEGPVPGTAVGFQRALNAELKKNDAAAPQQIVGTAKASTAAKADTDAARTTSAGAAVDLSGASNETTRFIREAAAKYGLDSRLVAAVAEAESSGNQSEVSDAGAVGVMQLMPDTAAALGVNPYDEKQNIEGGAHYLKQMLDTFGGDMKKAIAAYNAGPQAVKDYDGVPPYAETQNYVNKVLDLYQ</sequence>
<feature type="domain" description="Transglycosylase SLT" evidence="1">
    <location>
        <begin position="94"/>
        <end position="190"/>
    </location>
</feature>
<reference evidence="2 3" key="1">
    <citation type="submission" date="2009-09" db="EMBL/GenBank/DDBJ databases">
        <authorList>
            <person name="Weinstock G."/>
            <person name="Sodergren E."/>
            <person name="Clifton S."/>
            <person name="Fulton L."/>
            <person name="Fulton B."/>
            <person name="Courtney L."/>
            <person name="Fronick C."/>
            <person name="Harrison M."/>
            <person name="Strong C."/>
            <person name="Farmer C."/>
            <person name="Delahaunty K."/>
            <person name="Markovic C."/>
            <person name="Hall O."/>
            <person name="Minx P."/>
            <person name="Tomlinson C."/>
            <person name="Mitreva M."/>
            <person name="Nelson J."/>
            <person name="Hou S."/>
            <person name="Wollam A."/>
            <person name="Pepin K.H."/>
            <person name="Johnson M."/>
            <person name="Bhonagiri V."/>
            <person name="Nash W.E."/>
            <person name="Warren W."/>
            <person name="Chinwalla A."/>
            <person name="Mardis E.R."/>
            <person name="Wilson R.K."/>
        </authorList>
    </citation>
    <scope>NUCLEOTIDE SEQUENCE [LARGE SCALE GENOMIC DNA]</scope>
    <source>
        <strain evidence="3">ATCC 35185 / DSM 20758 / VPI D19B-28</strain>
    </source>
</reference>
<dbReference type="InterPro" id="IPR008258">
    <property type="entry name" value="Transglycosylase_SLT_dom_1"/>
</dbReference>
<dbReference type="CDD" id="cd00254">
    <property type="entry name" value="LT-like"/>
    <property type="match status" value="1"/>
</dbReference>
<dbReference type="PANTHER" id="PTHR37423">
    <property type="entry name" value="SOLUBLE LYTIC MUREIN TRANSGLYCOSYLASE-RELATED"/>
    <property type="match status" value="1"/>
</dbReference>
<dbReference type="InterPro" id="IPR023346">
    <property type="entry name" value="Lysozyme-like_dom_sf"/>
</dbReference>
<gene>
    <name evidence="2" type="ORF">SELSPUOL_00464</name>
</gene>
<protein>
    <submittedName>
        <fullName evidence="2">Transglycosylase SLT domain protein</fullName>
    </submittedName>
</protein>
<dbReference type="AlphaFoldDB" id="C9LSN9"/>
<dbReference type="PANTHER" id="PTHR37423:SF2">
    <property type="entry name" value="MEMBRANE-BOUND LYTIC MUREIN TRANSGLYCOSYLASE C"/>
    <property type="match status" value="1"/>
</dbReference>
<dbReference type="eggNOG" id="COG0741">
    <property type="taxonomic scope" value="Bacteria"/>
</dbReference>
<dbReference type="Gene3D" id="1.10.530.10">
    <property type="match status" value="1"/>
</dbReference>
<name>C9LSN9_SELS3</name>
<organism evidence="2 3">
    <name type="scientific">Selenomonas sputigena (strain ATCC 35185 / DSM 20758 / CCUG 44933 / VPI D19B-28)</name>
    <dbReference type="NCBI Taxonomy" id="546271"/>
    <lineage>
        <taxon>Bacteria</taxon>
        <taxon>Bacillati</taxon>
        <taxon>Bacillota</taxon>
        <taxon>Negativicutes</taxon>
        <taxon>Selenomonadales</taxon>
        <taxon>Selenomonadaceae</taxon>
        <taxon>Selenomonas</taxon>
    </lineage>
</organism>
<evidence type="ECO:0000313" key="3">
    <source>
        <dbReference type="Proteomes" id="UP000003505"/>
    </source>
</evidence>
<proteinExistence type="predicted"/>
<dbReference type="EMBL" id="ACKP02000010">
    <property type="protein sequence ID" value="EEX78279.1"/>
    <property type="molecule type" value="Genomic_DNA"/>
</dbReference>
<dbReference type="SUPFAM" id="SSF53955">
    <property type="entry name" value="Lysozyme-like"/>
    <property type="match status" value="1"/>
</dbReference>
<evidence type="ECO:0000259" key="1">
    <source>
        <dbReference type="Pfam" id="PF01464"/>
    </source>
</evidence>
<accession>C9LSN9</accession>
<evidence type="ECO:0000313" key="2">
    <source>
        <dbReference type="EMBL" id="EEX78279.1"/>
    </source>
</evidence>
<dbReference type="Pfam" id="PF01464">
    <property type="entry name" value="SLT"/>
    <property type="match status" value="1"/>
</dbReference>